<organism evidence="2">
    <name type="scientific">Thiothrix subterranea</name>
    <dbReference type="NCBI Taxonomy" id="2735563"/>
    <lineage>
        <taxon>Bacteria</taxon>
        <taxon>Pseudomonadati</taxon>
        <taxon>Pseudomonadota</taxon>
        <taxon>Gammaproteobacteria</taxon>
        <taxon>Thiotrichales</taxon>
        <taxon>Thiotrichaceae</taxon>
        <taxon>Thiothrix</taxon>
    </lineage>
</organism>
<keyword evidence="3" id="KW-1185">Reference proteome</keyword>
<dbReference type="Proteomes" id="UP001223336">
    <property type="component" value="Unassembled WGS sequence"/>
</dbReference>
<proteinExistence type="predicted"/>
<dbReference type="EMBL" id="JAVFKN010000023">
    <property type="protein sequence ID" value="MDQ5769941.1"/>
    <property type="molecule type" value="Genomic_DNA"/>
</dbReference>
<accession>A0AA51R0U1</accession>
<gene>
    <name evidence="1" type="ORF">RCC75_15475</name>
    <name evidence="2" type="ORF">RCG00_17255</name>
</gene>
<evidence type="ECO:0000313" key="3">
    <source>
        <dbReference type="Proteomes" id="UP001223336"/>
    </source>
</evidence>
<evidence type="ECO:0000313" key="2">
    <source>
        <dbReference type="EMBL" id="WML86034.1"/>
    </source>
</evidence>
<name>A0AA51R0U1_9GAMM</name>
<dbReference type="AlphaFoldDB" id="A0AA51R0U1"/>
<dbReference type="Proteomes" id="UP001229862">
    <property type="component" value="Chromosome"/>
</dbReference>
<dbReference type="EMBL" id="CP133217">
    <property type="protein sequence ID" value="WML86034.1"/>
    <property type="molecule type" value="Genomic_DNA"/>
</dbReference>
<protein>
    <submittedName>
        <fullName evidence="2">Uncharacterized protein</fullName>
    </submittedName>
</protein>
<sequence length="61" mass="7070">MQDQNMKPVYYWLDGYWIYDKAEADLMDEINAFGSTHGTVYFPADLPPERIDKEIAALLAQ</sequence>
<evidence type="ECO:0000313" key="1">
    <source>
        <dbReference type="EMBL" id="MDQ5769941.1"/>
    </source>
</evidence>
<dbReference type="RefSeq" id="WP_308135738.1">
    <property type="nucleotide sequence ID" value="NZ_CP133197.1"/>
</dbReference>
<reference evidence="2 3" key="1">
    <citation type="submission" date="2023-08" db="EMBL/GenBank/DDBJ databases">
        <title>New molecular markers tilS and rpoB for phylogenetic and monitoring studies of the genus Thiothrix biodiversity.</title>
        <authorList>
            <person name="Ravin N.V."/>
            <person name="Smolyakov D."/>
            <person name="Markov N.D."/>
            <person name="Beletsky A.V."/>
            <person name="Mardanov A.V."/>
            <person name="Rudenko T.S."/>
            <person name="Grabovich M.Y."/>
        </authorList>
    </citation>
    <scope>NUCLEOTIDE SEQUENCE</scope>
    <source>
        <strain evidence="2">DNT52</strain>
        <strain evidence="1 3">H33</strain>
    </source>
</reference>